<evidence type="ECO:0000259" key="1">
    <source>
        <dbReference type="SMART" id="SM00849"/>
    </source>
</evidence>
<dbReference type="Proteomes" id="UP000000417">
    <property type="component" value="Chromosome"/>
</dbReference>
<feature type="domain" description="Metallo-beta-lactamase" evidence="1">
    <location>
        <begin position="17"/>
        <end position="237"/>
    </location>
</feature>
<dbReference type="InterPro" id="IPR036866">
    <property type="entry name" value="RibonucZ/Hydroxyglut_hydro"/>
</dbReference>
<dbReference type="SMART" id="SM00849">
    <property type="entry name" value="Lactamase_B"/>
    <property type="match status" value="1"/>
</dbReference>
<protein>
    <recommendedName>
        <fullName evidence="1">Metallo-beta-lactamase domain-containing protein</fullName>
    </recommendedName>
</protein>
<dbReference type="Gene3D" id="1.10.10.10">
    <property type="entry name" value="Winged helix-like DNA-binding domain superfamily/Winged helix DNA-binding domain"/>
    <property type="match status" value="1"/>
</dbReference>
<organism evidence="2 3">
    <name type="scientific">Symbiobacterium thermophilum (strain DSM 24528 / JCM 14929 / IAM 14863 / T)</name>
    <dbReference type="NCBI Taxonomy" id="292459"/>
    <lineage>
        <taxon>Bacteria</taxon>
        <taxon>Bacillati</taxon>
        <taxon>Bacillota</taxon>
        <taxon>Clostridia</taxon>
        <taxon>Eubacteriales</taxon>
        <taxon>Symbiobacteriaceae</taxon>
        <taxon>Symbiobacterium</taxon>
    </lineage>
</organism>
<dbReference type="PANTHER" id="PTHR23131">
    <property type="entry name" value="ENDORIBONUCLEASE LACTB2"/>
    <property type="match status" value="1"/>
</dbReference>
<dbReference type="InterPro" id="IPR001279">
    <property type="entry name" value="Metallo-B-lactamas"/>
</dbReference>
<dbReference type="AlphaFoldDB" id="Q67RT4"/>
<dbReference type="Pfam" id="PF00753">
    <property type="entry name" value="Lactamase_B"/>
    <property type="match status" value="1"/>
</dbReference>
<dbReference type="eggNOG" id="COG0491">
    <property type="taxonomic scope" value="Bacteria"/>
</dbReference>
<proteinExistence type="predicted"/>
<dbReference type="InterPro" id="IPR036388">
    <property type="entry name" value="WH-like_DNA-bd_sf"/>
</dbReference>
<dbReference type="InterPro" id="IPR050662">
    <property type="entry name" value="Sec-metab_biosynth-thioest"/>
</dbReference>
<dbReference type="STRING" id="292459.STH624"/>
<sequence length="323" mass="35620">MLPIHQITLPLPGGPGAVHVYAVRSDPVTLIDTGVNTPDARAALVDGLKRLGLRVRDVRRVLLTHAHVDHIGLAGWVQEESGAEVHLHPEEAGKAEVAPWWQEARDRILAEAGVDPEGFALIERFWRLNRQLILPLQSWRQLADGQVFAFDGGRLEAVHLPGHALGHTGFLDREGRRLVGGDHLLDGITPNPILEPVPPGHPDAVPHAPNRALTLGQFLRSLDRAAGLDVDEVLPGHGPVITDHRAVGERYRAAHGRRLDSLLQRLQEGRSPWELTREVYPQVKGFDHFLALSEVLAHLDLLVVQGRALYTRKAGYGRYRAAI</sequence>
<gene>
    <name evidence="2" type="ordered locus">STH624</name>
</gene>
<reference evidence="2 3" key="1">
    <citation type="journal article" date="2004" name="Nucleic Acids Res.">
        <title>Genome sequence of Symbiobacterium thermophilum, an uncultivable bacterium that depends on microbial commensalism.</title>
        <authorList>
            <person name="Ueda K."/>
            <person name="Yamashita A."/>
            <person name="Ishikawa J."/>
            <person name="Shimada M."/>
            <person name="Watsuji T."/>
            <person name="Morimura K."/>
            <person name="Ikeda H."/>
            <person name="Hattori M."/>
            <person name="Beppu T."/>
        </authorList>
    </citation>
    <scope>NUCLEOTIDE SEQUENCE [LARGE SCALE GENOMIC DNA]</scope>
    <source>
        <strain evidence="3">T / IAM 14863</strain>
    </source>
</reference>
<dbReference type="HOGENOM" id="CLU_048478_0_2_9"/>
<name>Q67RT4_SYMTH</name>
<evidence type="ECO:0000313" key="2">
    <source>
        <dbReference type="EMBL" id="BAD39609.1"/>
    </source>
</evidence>
<dbReference type="PANTHER" id="PTHR23131:SF4">
    <property type="entry name" value="METALLO-BETA-LACTAMASE SUPERFAMILY POTEIN"/>
    <property type="match status" value="1"/>
</dbReference>
<dbReference type="KEGG" id="sth:STH624"/>
<dbReference type="EMBL" id="AP006840">
    <property type="protein sequence ID" value="BAD39609.1"/>
    <property type="molecule type" value="Genomic_DNA"/>
</dbReference>
<dbReference type="SUPFAM" id="SSF56281">
    <property type="entry name" value="Metallo-hydrolase/oxidoreductase"/>
    <property type="match status" value="1"/>
</dbReference>
<dbReference type="CDD" id="cd07725">
    <property type="entry name" value="TTHA1429-like_MBL-fold"/>
    <property type="match status" value="1"/>
</dbReference>
<evidence type="ECO:0000313" key="3">
    <source>
        <dbReference type="Proteomes" id="UP000000417"/>
    </source>
</evidence>
<accession>Q67RT4</accession>
<dbReference type="Gene3D" id="3.60.15.10">
    <property type="entry name" value="Ribonuclease Z/Hydroxyacylglutathione hydrolase-like"/>
    <property type="match status" value="1"/>
</dbReference>
<keyword evidence="3" id="KW-1185">Reference proteome</keyword>